<comment type="function">
    <text evidence="3">Catalyzes the phosphorylation of the 3'-hydroxyl group of dephosphocoenzyme A to form coenzyme A.</text>
</comment>
<reference evidence="5 6" key="1">
    <citation type="journal article" date="2018" name="Elife">
        <title>Discovery and characterization of a prevalent human gut bacterial enzyme sufficient for the inactivation of a family of plant toxins.</title>
        <authorList>
            <person name="Koppel N."/>
            <person name="Bisanz J.E."/>
            <person name="Pandelia M.E."/>
            <person name="Turnbaugh P.J."/>
            <person name="Balskus E.P."/>
        </authorList>
    </citation>
    <scope>NUCLEOTIDE SEQUENCE [LARGE SCALE GENOMIC DNA]</scope>
    <source>
        <strain evidence="5 6">OB21 GAM 11</strain>
    </source>
</reference>
<comment type="caution">
    <text evidence="5">The sequence shown here is derived from an EMBL/GenBank/DDBJ whole genome shotgun (WGS) entry which is preliminary data.</text>
</comment>
<comment type="similarity">
    <text evidence="3">Belongs to the CoaE family.</text>
</comment>
<dbReference type="PANTHER" id="PTHR10695:SF46">
    <property type="entry name" value="BIFUNCTIONAL COENZYME A SYNTHASE-RELATED"/>
    <property type="match status" value="1"/>
</dbReference>
<feature type="binding site" evidence="3">
    <location>
        <begin position="11"/>
        <end position="16"/>
    </location>
    <ligand>
        <name>ATP</name>
        <dbReference type="ChEBI" id="CHEBI:30616"/>
    </ligand>
</feature>
<gene>
    <name evidence="3 5" type="primary">coaE</name>
    <name evidence="5" type="ORF">C1850_06450</name>
</gene>
<evidence type="ECO:0000256" key="2">
    <source>
        <dbReference type="ARBA" id="ARBA00022840"/>
    </source>
</evidence>
<dbReference type="EMBL" id="PPUT01000014">
    <property type="protein sequence ID" value="RDC44354.1"/>
    <property type="molecule type" value="Genomic_DNA"/>
</dbReference>
<dbReference type="Proteomes" id="UP000253805">
    <property type="component" value="Unassembled WGS sequence"/>
</dbReference>
<dbReference type="GO" id="GO:0004140">
    <property type="term" value="F:dephospho-CoA kinase activity"/>
    <property type="evidence" value="ECO:0007669"/>
    <property type="project" value="UniProtKB-UniRule"/>
</dbReference>
<dbReference type="InterPro" id="IPR001977">
    <property type="entry name" value="Depp_CoAkinase"/>
</dbReference>
<dbReference type="RefSeq" id="WP_114549058.1">
    <property type="nucleotide sequence ID" value="NZ_PPUT01000014.1"/>
</dbReference>
<protein>
    <recommendedName>
        <fullName evidence="3 4">Dephospho-CoA kinase</fullName>
        <ecNumber evidence="3 4">2.7.1.24</ecNumber>
    </recommendedName>
    <alternativeName>
        <fullName evidence="3">Dephosphocoenzyme A kinase</fullName>
    </alternativeName>
</protein>
<evidence type="ECO:0000256" key="4">
    <source>
        <dbReference type="NCBIfam" id="TIGR00152"/>
    </source>
</evidence>
<keyword evidence="3" id="KW-0173">Coenzyme A biosynthesis</keyword>
<dbReference type="GO" id="GO:0005737">
    <property type="term" value="C:cytoplasm"/>
    <property type="evidence" value="ECO:0007669"/>
    <property type="project" value="UniProtKB-SubCell"/>
</dbReference>
<sequence>MKKLFLIGGMGAGKSTARKALTDEGLAWIDLDQVGHEVLTWDTVKDDLRGAFGDDIFDENGEVVRSALAAKAFATPAATRKLNTITMPRIEERYTDLIDGFEAEGKPAVVVEYSVFRNRQSSLAYGADVVMAVLAPLETRIERAVASGFPEEDVRARIARQITDADRIEASDVVFNNDGTPEELRNEVLAWWNEYKKEL</sequence>
<dbReference type="EC" id="2.7.1.24" evidence="3 4"/>
<dbReference type="SUPFAM" id="SSF52540">
    <property type="entry name" value="P-loop containing nucleoside triphosphate hydrolases"/>
    <property type="match status" value="1"/>
</dbReference>
<name>A0A369NYJ0_9ACTN</name>
<dbReference type="PROSITE" id="PS51219">
    <property type="entry name" value="DPCK"/>
    <property type="match status" value="1"/>
</dbReference>
<proteinExistence type="inferred from homology"/>
<comment type="subcellular location">
    <subcellularLocation>
        <location evidence="3">Cytoplasm</location>
    </subcellularLocation>
</comment>
<evidence type="ECO:0000256" key="3">
    <source>
        <dbReference type="HAMAP-Rule" id="MF_00376"/>
    </source>
</evidence>
<keyword evidence="3" id="KW-0808">Transferase</keyword>
<dbReference type="NCBIfam" id="TIGR00152">
    <property type="entry name" value="dephospho-CoA kinase"/>
    <property type="match status" value="1"/>
</dbReference>
<dbReference type="CDD" id="cd02022">
    <property type="entry name" value="DPCK"/>
    <property type="match status" value="1"/>
</dbReference>
<evidence type="ECO:0000313" key="6">
    <source>
        <dbReference type="Proteomes" id="UP000253805"/>
    </source>
</evidence>
<keyword evidence="3" id="KW-0963">Cytoplasm</keyword>
<evidence type="ECO:0000313" key="5">
    <source>
        <dbReference type="EMBL" id="RDC44354.1"/>
    </source>
</evidence>
<keyword evidence="2 3" id="KW-0067">ATP-binding</keyword>
<accession>A0A369NYJ0</accession>
<evidence type="ECO:0000256" key="1">
    <source>
        <dbReference type="ARBA" id="ARBA00022741"/>
    </source>
</evidence>
<dbReference type="AlphaFoldDB" id="A0A369NYJ0"/>
<comment type="pathway">
    <text evidence="3">Cofactor biosynthesis; coenzyme A biosynthesis; CoA from (R)-pantothenate: step 5/5.</text>
</comment>
<organism evidence="5 6">
    <name type="scientific">Adlercreutzia equolifaciens subsp. celatus</name>
    <dbReference type="NCBI Taxonomy" id="394340"/>
    <lineage>
        <taxon>Bacteria</taxon>
        <taxon>Bacillati</taxon>
        <taxon>Actinomycetota</taxon>
        <taxon>Coriobacteriia</taxon>
        <taxon>Eggerthellales</taxon>
        <taxon>Eggerthellaceae</taxon>
        <taxon>Adlercreutzia</taxon>
    </lineage>
</organism>
<dbReference type="PANTHER" id="PTHR10695">
    <property type="entry name" value="DEPHOSPHO-COA KINASE-RELATED"/>
    <property type="match status" value="1"/>
</dbReference>
<dbReference type="Pfam" id="PF01121">
    <property type="entry name" value="CoaE"/>
    <property type="match status" value="1"/>
</dbReference>
<dbReference type="GO" id="GO:0015937">
    <property type="term" value="P:coenzyme A biosynthetic process"/>
    <property type="evidence" value="ECO:0007669"/>
    <property type="project" value="UniProtKB-UniRule"/>
</dbReference>
<keyword evidence="1 3" id="KW-0547">Nucleotide-binding</keyword>
<keyword evidence="3 5" id="KW-0418">Kinase</keyword>
<dbReference type="GO" id="GO:0005524">
    <property type="term" value="F:ATP binding"/>
    <property type="evidence" value="ECO:0007669"/>
    <property type="project" value="UniProtKB-UniRule"/>
</dbReference>
<comment type="catalytic activity">
    <reaction evidence="3">
        <text>3'-dephospho-CoA + ATP = ADP + CoA + H(+)</text>
        <dbReference type="Rhea" id="RHEA:18245"/>
        <dbReference type="ChEBI" id="CHEBI:15378"/>
        <dbReference type="ChEBI" id="CHEBI:30616"/>
        <dbReference type="ChEBI" id="CHEBI:57287"/>
        <dbReference type="ChEBI" id="CHEBI:57328"/>
        <dbReference type="ChEBI" id="CHEBI:456216"/>
        <dbReference type="EC" id="2.7.1.24"/>
    </reaction>
</comment>
<dbReference type="InterPro" id="IPR027417">
    <property type="entry name" value="P-loop_NTPase"/>
</dbReference>
<dbReference type="HAMAP" id="MF_00376">
    <property type="entry name" value="Dephospho_CoA_kinase"/>
    <property type="match status" value="1"/>
</dbReference>
<dbReference type="Gene3D" id="3.40.50.300">
    <property type="entry name" value="P-loop containing nucleotide triphosphate hydrolases"/>
    <property type="match status" value="1"/>
</dbReference>
<dbReference type="UniPathway" id="UPA00241">
    <property type="reaction ID" value="UER00356"/>
</dbReference>